<dbReference type="AlphaFoldDB" id="A0A3R5WN42"/>
<dbReference type="CDD" id="cd08556">
    <property type="entry name" value="GDPD"/>
    <property type="match status" value="1"/>
</dbReference>
<name>A0A3R5WN42_9FIRM</name>
<dbReference type="Gene3D" id="3.20.20.190">
    <property type="entry name" value="Phosphatidylinositol (PI) phosphodiesterase"/>
    <property type="match status" value="1"/>
</dbReference>
<comment type="caution">
    <text evidence="2">The sequence shown here is derived from an EMBL/GenBank/DDBJ whole genome shotgun (WGS) entry which is preliminary data.</text>
</comment>
<evidence type="ECO:0000259" key="1">
    <source>
        <dbReference type="PROSITE" id="PS51704"/>
    </source>
</evidence>
<dbReference type="InterPro" id="IPR030395">
    <property type="entry name" value="GP_PDE_dom"/>
</dbReference>
<dbReference type="OrthoDB" id="384721at2"/>
<dbReference type="InterPro" id="IPR017946">
    <property type="entry name" value="PLC-like_Pdiesterase_TIM-brl"/>
</dbReference>
<organism evidence="2 3">
    <name type="scientific">Coprococcus eutactus</name>
    <dbReference type="NCBI Taxonomy" id="33043"/>
    <lineage>
        <taxon>Bacteria</taxon>
        <taxon>Bacillati</taxon>
        <taxon>Bacillota</taxon>
        <taxon>Clostridia</taxon>
        <taxon>Lachnospirales</taxon>
        <taxon>Lachnospiraceae</taxon>
        <taxon>Coprococcus</taxon>
    </lineage>
</organism>
<dbReference type="GO" id="GO:0006629">
    <property type="term" value="P:lipid metabolic process"/>
    <property type="evidence" value="ECO:0007669"/>
    <property type="project" value="InterPro"/>
</dbReference>
<protein>
    <submittedName>
        <fullName evidence="2">Glycerophosphodiester phosphodiesterase</fullName>
    </submittedName>
</protein>
<dbReference type="EMBL" id="QRVK01000025">
    <property type="protein sequence ID" value="RGS40707.1"/>
    <property type="molecule type" value="Genomic_DNA"/>
</dbReference>
<reference evidence="2 3" key="1">
    <citation type="submission" date="2018-08" db="EMBL/GenBank/DDBJ databases">
        <title>A genome reference for cultivated species of the human gut microbiota.</title>
        <authorList>
            <person name="Zou Y."/>
            <person name="Xue W."/>
            <person name="Luo G."/>
        </authorList>
    </citation>
    <scope>NUCLEOTIDE SEQUENCE [LARGE SCALE GENOMIC DNA]</scope>
    <source>
        <strain evidence="2 3">AF22-21</strain>
    </source>
</reference>
<dbReference type="PANTHER" id="PTHR46211">
    <property type="entry name" value="GLYCEROPHOSPHORYL DIESTER PHOSPHODIESTERASE"/>
    <property type="match status" value="1"/>
</dbReference>
<dbReference type="Pfam" id="PF03009">
    <property type="entry name" value="GDPD"/>
    <property type="match status" value="1"/>
</dbReference>
<feature type="domain" description="GP-PDE" evidence="1">
    <location>
        <begin position="25"/>
        <end position="253"/>
    </location>
</feature>
<dbReference type="GO" id="GO:0008081">
    <property type="term" value="F:phosphoric diester hydrolase activity"/>
    <property type="evidence" value="ECO:0007669"/>
    <property type="project" value="InterPro"/>
</dbReference>
<sequence>MREVFIMKRNKKSFEGYRANKNERPLTIAHRGASALAEHENTLESFQIAIDIGADMVEFDVRKTSDDVLIVFHDSSIDGKKVRDLTYNRINDITRRLGYRVPKLVEVLDLCQGKIHLDIELKESGYERPVVNLVKERYGYNEFSIKSFKDKVSYKVKSIDPRITTGLLIGKDKAGLSVRLNEYFPARRLKRCKADFVSPHYLLCTREFVRRMKREGYPVFVWTVNNEKIMDRMIALRADGIISDRPDLLMKHIR</sequence>
<dbReference type="PROSITE" id="PS51704">
    <property type="entry name" value="GP_PDE"/>
    <property type="match status" value="1"/>
</dbReference>
<proteinExistence type="predicted"/>
<accession>A0A3R5WN42</accession>
<dbReference type="PANTHER" id="PTHR46211:SF1">
    <property type="entry name" value="GLYCEROPHOSPHODIESTER PHOSPHODIESTERASE, CYTOPLASMIC"/>
    <property type="match status" value="1"/>
</dbReference>
<dbReference type="SUPFAM" id="SSF51695">
    <property type="entry name" value="PLC-like phosphodiesterases"/>
    <property type="match status" value="1"/>
</dbReference>
<evidence type="ECO:0000313" key="3">
    <source>
        <dbReference type="Proteomes" id="UP000283295"/>
    </source>
</evidence>
<evidence type="ECO:0000313" key="2">
    <source>
        <dbReference type="EMBL" id="RGS40707.1"/>
    </source>
</evidence>
<dbReference type="Proteomes" id="UP000283295">
    <property type="component" value="Unassembled WGS sequence"/>
</dbReference>
<gene>
    <name evidence="2" type="ORF">DWX94_09780</name>
</gene>